<dbReference type="AlphaFoldDB" id="A0A7L8ABN6"/>
<organism evidence="3 4">
    <name type="scientific">Polaribacter haliotis</name>
    <dbReference type="NCBI Taxonomy" id="1888915"/>
    <lineage>
        <taxon>Bacteria</taxon>
        <taxon>Pseudomonadati</taxon>
        <taxon>Bacteroidota</taxon>
        <taxon>Flavobacteriia</taxon>
        <taxon>Flavobacteriales</taxon>
        <taxon>Flavobacteriaceae</taxon>
    </lineage>
</organism>
<dbReference type="RefSeq" id="WP_088355428.1">
    <property type="nucleotide sequence ID" value="NZ_CP061813.1"/>
</dbReference>
<reference evidence="3 4" key="1">
    <citation type="journal article" date="2016" name="Int. J. Syst. Evol. Microbiol.">
        <title>Polaribacter haliotis sp. nov., isolated from the gut of abalone Haliotis discus hannai.</title>
        <authorList>
            <person name="Kim Y.O."/>
            <person name="Park I.S."/>
            <person name="Park S."/>
            <person name="Nam B.H."/>
            <person name="Park J.M."/>
            <person name="Kim D.G."/>
            <person name="Yoon J.H."/>
        </authorList>
    </citation>
    <scope>NUCLEOTIDE SEQUENCE [LARGE SCALE GENOMIC DNA]</scope>
    <source>
        <strain evidence="3 4">KCTC 52418</strain>
    </source>
</reference>
<keyword evidence="1" id="KW-0732">Signal</keyword>
<dbReference type="PANTHER" id="PTHR43739">
    <property type="entry name" value="XYLOGLUCANASE (EUROFUNG)"/>
    <property type="match status" value="1"/>
</dbReference>
<dbReference type="InterPro" id="IPR026444">
    <property type="entry name" value="Secre_tail"/>
</dbReference>
<dbReference type="InterPro" id="IPR052025">
    <property type="entry name" value="Xyloglucanase_GH74"/>
</dbReference>
<name>A0A7L8ABN6_9FLAO</name>
<dbReference type="SUPFAM" id="SSF110296">
    <property type="entry name" value="Oligoxyloglucan reducing end-specific cellobiohydrolase"/>
    <property type="match status" value="2"/>
</dbReference>
<dbReference type="InterPro" id="IPR015943">
    <property type="entry name" value="WD40/YVTN_repeat-like_dom_sf"/>
</dbReference>
<evidence type="ECO:0000259" key="2">
    <source>
        <dbReference type="Pfam" id="PF18962"/>
    </source>
</evidence>
<keyword evidence="4" id="KW-1185">Reference proteome</keyword>
<dbReference type="PROSITE" id="PS00213">
    <property type="entry name" value="LIPOCALIN"/>
    <property type="match status" value="1"/>
</dbReference>
<sequence length="879" mass="96249">MKKITFQKNTTLFVVFIFLLSVVNSFAQKKAKFNYATAAKKEKANYFSIVAQKKQELKSYDLSNINDLKEYKHFNRWKEYWRIRVNADGTFPNENTAFFSAAILTKDGKIKTSKYAAKSTAEPWNNIGTNDVPDSNGYPNFPQMGRLTSFLRIRHATDPTKDVLFVGAPNGGVWKSTDGGATWTPKLDMIAGIGVTDIKTASTTNINNYTTKPIYISTGDWDGDHVKSIGVLKSTDGGETFASTDLTYTLENQKLLGDLVVVDDNTVFVGTATGISKTTDGGSSWNQVFDAQGGNANMGRVAVSGTKIMYTGYFDTAYTADYTDDNNWNFVDGSTGNFDKKAVTVGEDGEFYIQDMSGQIMQYDGATNKFTNVGTIPAEYNSQQGYNQALIVRNNFVLSGEFNAGHSSDNGANWYRSLNGYWTNSSDDGNYIHSDHHRLGKLEEGSLKFWSANDGGLNYITYSSNTDQKPTIEYKTAKTIVTQHFSVAINPATNGDDYVTGNQDNDGFSKIGGTWYAVALGDGIESAINYNNPSIRYATNQNGLLVRSDAGFKNELNGDYTLSPAGISFNHYMELDRTNPTILYMNADKGGKDKDDNPNPTGIFKITDNGTELTSTMLDAGNPAHKFNTHAALILAINDNNIIRKIPTDGSTPTSLTGAQNLGTGVNIESIDFNASNPNTMYVTTKGYVDGKKVYKSTDGGANFTNISNNLPNVIINKILLKQGETNETLFVATNIGVYVTTNGGTSWDKLGAGLPNVDVKDIEINYSSDRLVAATFGRGLWDVNVANSTLSLENNSIDTSLEFSVYPNPVQNSNLKIAIKEGLQPLKFEIYNVVGGIVKKGTVSNNKEINVDQLANNVYLIRLYNAEFNAIKKFVLAK</sequence>
<dbReference type="Gene3D" id="2.130.10.10">
    <property type="entry name" value="YVTN repeat-like/Quinoprotein amine dehydrogenase"/>
    <property type="match status" value="3"/>
</dbReference>
<dbReference type="EMBL" id="CP061813">
    <property type="protein sequence ID" value="QOD59392.1"/>
    <property type="molecule type" value="Genomic_DNA"/>
</dbReference>
<feature type="domain" description="Secretion system C-terminal sorting" evidence="2">
    <location>
        <begin position="806"/>
        <end position="876"/>
    </location>
</feature>
<dbReference type="Proteomes" id="UP000516764">
    <property type="component" value="Chromosome"/>
</dbReference>
<dbReference type="Pfam" id="PF18962">
    <property type="entry name" value="Por_Secre_tail"/>
    <property type="match status" value="1"/>
</dbReference>
<dbReference type="OrthoDB" id="9757947at2"/>
<dbReference type="KEGG" id="phal:H9I45_08390"/>
<accession>A0A7L8ABN6</accession>
<protein>
    <submittedName>
        <fullName evidence="3">T9SS type A sorting domain-containing protein</fullName>
    </submittedName>
</protein>
<proteinExistence type="predicted"/>
<dbReference type="PANTHER" id="PTHR43739:SF5">
    <property type="entry name" value="EXO-ALPHA-SIALIDASE"/>
    <property type="match status" value="1"/>
</dbReference>
<evidence type="ECO:0000313" key="3">
    <source>
        <dbReference type="EMBL" id="QOD59392.1"/>
    </source>
</evidence>
<dbReference type="NCBIfam" id="TIGR04183">
    <property type="entry name" value="Por_Secre_tail"/>
    <property type="match status" value="1"/>
</dbReference>
<gene>
    <name evidence="3" type="ORF">H9I45_08390</name>
</gene>
<evidence type="ECO:0000313" key="4">
    <source>
        <dbReference type="Proteomes" id="UP000516764"/>
    </source>
</evidence>
<dbReference type="InterPro" id="IPR022272">
    <property type="entry name" value="Lipocalin_CS"/>
</dbReference>
<dbReference type="GO" id="GO:0010411">
    <property type="term" value="P:xyloglucan metabolic process"/>
    <property type="evidence" value="ECO:0007669"/>
    <property type="project" value="TreeGrafter"/>
</dbReference>
<evidence type="ECO:0000256" key="1">
    <source>
        <dbReference type="ARBA" id="ARBA00022729"/>
    </source>
</evidence>